<feature type="compositionally biased region" description="Pro residues" evidence="1">
    <location>
        <begin position="70"/>
        <end position="79"/>
    </location>
</feature>
<protein>
    <submittedName>
        <fullName evidence="2">NADH dehydrogenase-like protein yjlD</fullName>
    </submittedName>
</protein>
<dbReference type="Proteomes" id="UP000007329">
    <property type="component" value="Chromosome"/>
</dbReference>
<gene>
    <name evidence="2" type="ORF">MIP_05958</name>
</gene>
<evidence type="ECO:0000313" key="2">
    <source>
        <dbReference type="EMBL" id="AFS16011.1"/>
    </source>
</evidence>
<reference evidence="2 3" key="2">
    <citation type="journal article" date="2012" name="Nucleic Acids Res.">
        <title>Massive gene acquisitions in Mycobacterium indicus pranii provide a perspective on mycobacterial evolution.</title>
        <authorList>
            <person name="Saini V."/>
            <person name="Raghuvanshi S."/>
            <person name="Khurana J.P."/>
            <person name="Ahmed N."/>
            <person name="Hasnain S.E."/>
            <person name="Tyagi A.K."/>
            <person name="Tyagi A.K."/>
        </authorList>
    </citation>
    <scope>NUCLEOTIDE SEQUENCE [LARGE SCALE GENOMIC DNA]</scope>
    <source>
        <strain evidence="3">DSM 45239 / MTCC 9506</strain>
    </source>
</reference>
<dbReference type="KEGG" id="mid:MIP_05958"/>
<dbReference type="PATRIC" id="fig|1232724.3.peg.4051"/>
<dbReference type="AlphaFoldDB" id="J9WL26"/>
<feature type="compositionally biased region" description="Low complexity" evidence="1">
    <location>
        <begin position="35"/>
        <end position="45"/>
    </location>
</feature>
<organism evidence="2 3">
    <name type="scientific">Mycobacterium indicus pranii (strain DSM 45239 / MTCC 9506)</name>
    <dbReference type="NCBI Taxonomy" id="1232724"/>
    <lineage>
        <taxon>Bacteria</taxon>
        <taxon>Bacillati</taxon>
        <taxon>Actinomycetota</taxon>
        <taxon>Actinomycetes</taxon>
        <taxon>Mycobacteriales</taxon>
        <taxon>Mycobacteriaceae</taxon>
        <taxon>Mycobacterium</taxon>
        <taxon>Mycobacterium avium complex (MAC)</taxon>
    </lineage>
</organism>
<name>J9WL26_MYCIP</name>
<reference evidence="2 3" key="1">
    <citation type="journal article" date="2007" name="PLoS ONE">
        <title>Molecular analysis of a leprosy immunotherapeutic bacillus provides insights into Mycobacterium evolution.</title>
        <authorList>
            <person name="Ahmed N."/>
            <person name="Saini V."/>
            <person name="Raghuvanshi S."/>
            <person name="Khurana J.P."/>
            <person name="Tyagi A.K."/>
            <person name="Tyagi A.K."/>
            <person name="Hasnain S.E."/>
        </authorList>
    </citation>
    <scope>NUCLEOTIDE SEQUENCE [LARGE SCALE GENOMIC DNA]</scope>
    <source>
        <strain evidence="2">MTCC 9506</strain>
    </source>
</reference>
<proteinExistence type="predicted"/>
<evidence type="ECO:0000313" key="3">
    <source>
        <dbReference type="Proteomes" id="UP000007329"/>
    </source>
</evidence>
<accession>J9WL26</accession>
<dbReference type="HOGENOM" id="CLU_2343674_0_0_11"/>
<evidence type="ECO:0000256" key="1">
    <source>
        <dbReference type="SAM" id="MobiDB-lite"/>
    </source>
</evidence>
<feature type="compositionally biased region" description="Basic and acidic residues" evidence="1">
    <location>
        <begin position="20"/>
        <end position="34"/>
    </location>
</feature>
<dbReference type="EMBL" id="CP002275">
    <property type="protein sequence ID" value="AFS16011.1"/>
    <property type="molecule type" value="Genomic_DNA"/>
</dbReference>
<sequence>MPPAQNPGQTAGAGESGEAASHDHNGGHRPECRRTSVVRSVPRRPATGDGLKTTVRQGNPRGQAGQNGPGRPPARMPPPTLLSWRFVIVPCASLYGS</sequence>
<feature type="region of interest" description="Disordered" evidence="1">
    <location>
        <begin position="1"/>
        <end position="79"/>
    </location>
</feature>